<comment type="caution">
    <text evidence="2">The sequence shown here is derived from an EMBL/GenBank/DDBJ whole genome shotgun (WGS) entry which is preliminary data.</text>
</comment>
<keyword evidence="1" id="KW-1133">Transmembrane helix</keyword>
<proteinExistence type="predicted"/>
<dbReference type="EMBL" id="JBDIMF010000001">
    <property type="protein sequence ID" value="MEN2785251.1"/>
    <property type="molecule type" value="Genomic_DNA"/>
</dbReference>
<evidence type="ECO:0000313" key="2">
    <source>
        <dbReference type="EMBL" id="MEN2785251.1"/>
    </source>
</evidence>
<protein>
    <submittedName>
        <fullName evidence="2">Uncharacterized protein</fullName>
    </submittedName>
</protein>
<reference evidence="2 3" key="1">
    <citation type="submission" date="2024-05" db="EMBL/GenBank/DDBJ databases">
        <authorList>
            <person name="Liu Q."/>
            <person name="Xin Y.-H."/>
        </authorList>
    </citation>
    <scope>NUCLEOTIDE SEQUENCE [LARGE SCALE GENOMIC DNA]</scope>
    <source>
        <strain evidence="2 3">CGMCC 1.15349</strain>
    </source>
</reference>
<gene>
    <name evidence="2" type="ORF">ABC969_02320</name>
</gene>
<keyword evidence="1" id="KW-0472">Membrane</keyword>
<accession>A0ABU9XN53</accession>
<dbReference type="RefSeq" id="WP_345862684.1">
    <property type="nucleotide sequence ID" value="NZ_JBDIMF010000001.1"/>
</dbReference>
<evidence type="ECO:0000256" key="1">
    <source>
        <dbReference type="SAM" id="Phobius"/>
    </source>
</evidence>
<name>A0ABU9XN53_9SPHN</name>
<organism evidence="2 3">
    <name type="scientific">Sphingomonas qilianensis</name>
    <dbReference type="NCBI Taxonomy" id="1736690"/>
    <lineage>
        <taxon>Bacteria</taxon>
        <taxon>Pseudomonadati</taxon>
        <taxon>Pseudomonadota</taxon>
        <taxon>Alphaproteobacteria</taxon>
        <taxon>Sphingomonadales</taxon>
        <taxon>Sphingomonadaceae</taxon>
        <taxon>Sphingomonas</taxon>
    </lineage>
</organism>
<keyword evidence="1" id="KW-0812">Transmembrane</keyword>
<keyword evidence="3" id="KW-1185">Reference proteome</keyword>
<sequence length="57" mass="6247">MAKTRVRVRGRRFEFDLQTEISPAGLLAIAAIVLASAVVTGVAIREAKRPRLTRQEG</sequence>
<evidence type="ECO:0000313" key="3">
    <source>
        <dbReference type="Proteomes" id="UP001404104"/>
    </source>
</evidence>
<dbReference type="Proteomes" id="UP001404104">
    <property type="component" value="Unassembled WGS sequence"/>
</dbReference>
<feature type="transmembrane region" description="Helical" evidence="1">
    <location>
        <begin position="24"/>
        <end position="44"/>
    </location>
</feature>